<feature type="non-terminal residue" evidence="1">
    <location>
        <position position="57"/>
    </location>
</feature>
<reference evidence="1" key="1">
    <citation type="submission" date="2021-06" db="EMBL/GenBank/DDBJ databases">
        <authorList>
            <person name="Kallberg Y."/>
            <person name="Tangrot J."/>
            <person name="Rosling A."/>
        </authorList>
    </citation>
    <scope>NUCLEOTIDE SEQUENCE</scope>
    <source>
        <strain evidence="1">MA453B</strain>
    </source>
</reference>
<gene>
    <name evidence="1" type="ORF">DERYTH_LOCUS26506</name>
</gene>
<dbReference type="EMBL" id="CAJVPY010055738">
    <property type="protein sequence ID" value="CAG8817816.1"/>
    <property type="molecule type" value="Genomic_DNA"/>
</dbReference>
<sequence>NLQNVANHTKNHMTTLTAWFQENMENPIAPTMIGRLYMVQPSEGERYYLQTLLSHVK</sequence>
<evidence type="ECO:0000313" key="1">
    <source>
        <dbReference type="EMBL" id="CAG8817816.1"/>
    </source>
</evidence>
<proteinExistence type="predicted"/>
<accession>A0A9N9K8Y0</accession>
<evidence type="ECO:0000313" key="2">
    <source>
        <dbReference type="Proteomes" id="UP000789405"/>
    </source>
</evidence>
<comment type="caution">
    <text evidence="1">The sequence shown here is derived from an EMBL/GenBank/DDBJ whole genome shotgun (WGS) entry which is preliminary data.</text>
</comment>
<feature type="non-terminal residue" evidence="1">
    <location>
        <position position="1"/>
    </location>
</feature>
<name>A0A9N9K8Y0_9GLOM</name>
<protein>
    <submittedName>
        <fullName evidence="1">11932_t:CDS:1</fullName>
    </submittedName>
</protein>
<organism evidence="1 2">
    <name type="scientific">Dentiscutata erythropus</name>
    <dbReference type="NCBI Taxonomy" id="1348616"/>
    <lineage>
        <taxon>Eukaryota</taxon>
        <taxon>Fungi</taxon>
        <taxon>Fungi incertae sedis</taxon>
        <taxon>Mucoromycota</taxon>
        <taxon>Glomeromycotina</taxon>
        <taxon>Glomeromycetes</taxon>
        <taxon>Diversisporales</taxon>
        <taxon>Gigasporaceae</taxon>
        <taxon>Dentiscutata</taxon>
    </lineage>
</organism>
<dbReference type="AlphaFoldDB" id="A0A9N9K8Y0"/>
<keyword evidence="2" id="KW-1185">Reference proteome</keyword>
<dbReference type="OrthoDB" id="2437471at2759"/>
<dbReference type="Proteomes" id="UP000789405">
    <property type="component" value="Unassembled WGS sequence"/>
</dbReference>